<name>A0A1G9JAP7_9SPHI</name>
<dbReference type="PANTHER" id="PTHR47197">
    <property type="entry name" value="PROTEIN NIRF"/>
    <property type="match status" value="1"/>
</dbReference>
<dbReference type="RefSeq" id="WP_074604081.1">
    <property type="nucleotide sequence ID" value="NZ_FNGY01000001.1"/>
</dbReference>
<dbReference type="InterPro" id="IPR051200">
    <property type="entry name" value="Host-pathogen_enzymatic-act"/>
</dbReference>
<gene>
    <name evidence="1" type="ORF">SAMN05421820_101197</name>
</gene>
<dbReference type="SUPFAM" id="SSF51004">
    <property type="entry name" value="C-terminal (heme d1) domain of cytochrome cd1-nitrite reductase"/>
    <property type="match status" value="2"/>
</dbReference>
<dbReference type="InterPro" id="IPR011044">
    <property type="entry name" value="Quino_amine_DH_bsu"/>
</dbReference>
<dbReference type="Gene3D" id="2.130.10.10">
    <property type="entry name" value="YVTN repeat-like/Quinoprotein amine dehydrogenase"/>
    <property type="match status" value="4"/>
</dbReference>
<dbReference type="InterPro" id="IPR011048">
    <property type="entry name" value="Haem_d1_sf"/>
</dbReference>
<accession>A0A1G9JAP7</accession>
<evidence type="ECO:0000313" key="1">
    <source>
        <dbReference type="EMBL" id="SDL34286.1"/>
    </source>
</evidence>
<dbReference type="PANTHER" id="PTHR47197:SF3">
    <property type="entry name" value="DIHYDRO-HEME D1 DEHYDROGENASE"/>
    <property type="match status" value="1"/>
</dbReference>
<dbReference type="OrthoDB" id="3966221at2"/>
<proteinExistence type="predicted"/>
<organism evidence="1 2">
    <name type="scientific">Pedobacter steynii</name>
    <dbReference type="NCBI Taxonomy" id="430522"/>
    <lineage>
        <taxon>Bacteria</taxon>
        <taxon>Pseudomonadati</taxon>
        <taxon>Bacteroidota</taxon>
        <taxon>Sphingobacteriia</taxon>
        <taxon>Sphingobacteriales</taxon>
        <taxon>Sphingobacteriaceae</taxon>
        <taxon>Pedobacter</taxon>
    </lineage>
</organism>
<dbReference type="EMBL" id="FNGY01000001">
    <property type="protein sequence ID" value="SDL34286.1"/>
    <property type="molecule type" value="Genomic_DNA"/>
</dbReference>
<protein>
    <submittedName>
        <fullName evidence="1">DNA-binding beta-propeller fold protein YncE</fullName>
    </submittedName>
</protein>
<dbReference type="SUPFAM" id="SSF50969">
    <property type="entry name" value="YVTN repeat-like/Quinoprotein amine dehydrogenase"/>
    <property type="match status" value="1"/>
</dbReference>
<reference evidence="2" key="1">
    <citation type="submission" date="2016-10" db="EMBL/GenBank/DDBJ databases">
        <authorList>
            <person name="Varghese N."/>
            <person name="Submissions S."/>
        </authorList>
    </citation>
    <scope>NUCLEOTIDE SEQUENCE [LARGE SCALE GENOMIC DNA]</scope>
    <source>
        <strain evidence="2">DSM 19110</strain>
    </source>
</reference>
<keyword evidence="1" id="KW-0238">DNA-binding</keyword>
<dbReference type="GO" id="GO:0003677">
    <property type="term" value="F:DNA binding"/>
    <property type="evidence" value="ECO:0007669"/>
    <property type="project" value="UniProtKB-KW"/>
</dbReference>
<dbReference type="InterPro" id="IPR015943">
    <property type="entry name" value="WD40/YVTN_repeat-like_dom_sf"/>
</dbReference>
<sequence length="1153" mass="123676">MNTSQTPPGLSFAINSQDQDNTIYITQDPLVNKLTFTIDTNVSNTVFTPGSLVDPDDVSNTKASLIYLDLSPLQIPVKDFNQIVCEATGWQFQHFANSIIGMAPLAGLNINASSPSVEISISKLILPNPPSGSNVNLWVRYYHVSPINYLNIPGVTYFKVSLLNAPENKKDLHEAIDCVLVSPSFIVNTIDGYPQVKNSITFAFKPGANPVPVIANANTSFTLSFVYAPSAPGCGALTSPQSALDFIKVQQEGSGAAWTVTPDNNVQNPGWILQPPSQKAIIGVDAVVSFDVNDIITRFEPGPTLMHVQYHNVPGYNDGAYSIVLDKIPHVSIASLEVSPNPSVIVDGTASVELSWIASDYTSLMLMPFYEDVTQLNTYTAKLEKSEVITLVATGSGSSANQAISRASADVLPVINAFGVTPSDVYFHDYPHESRFFWDVATNDTVLLADDSSKNTEIVPAKGTKVVSVSSPGMWSLIPQDSANPHTLARNVLIRSFNIEAQANDCGFSPLAAVASPSAAFIAVLNKAANILSLRNPLDFSEYAAPIPTGAGPVDQVFSYGGQYLFVLNSGGSVTIVKTIWNGSTGIYNFSVLQTIAIEGTPVRIAISNDDKYIFVTTSLIGFGKLIVIENKGGDVFGVKQDIEVTQNPSGIGIDPCGLNVYVAMTGDDSVAVISYSAIDQEFKYNRSIVGLPAHPVDIAVGDPHGKTLLVVCGASNVLMALNAGDDDASTGQRIEISGAPVRITVTPDRAYAFIVCNGTNAATLISCYSGAGNCKIMESAIPAGTKPVSVTMAYDGTAAYVSNADHSVTSFNLVNYQLRNTPVNVGKQPTDVAVSADGKFAVSWHNVLFISNKPNYTKGIYIYETDSGAISTRLETKDIIKCVFSPSGNSANMYVIQQDEQEVTILETGEFAVKSTIPIPAGAGGLARFPVELGMSANGLNLYVISKDASGKYSFLAYTCDESKGVFSLKTDLTLFTSSASNHIMMQYTPDGNYVFVGSGADKKIRVLQLGSNGLYNLNSNQINLDILARTMVVSPDNNTLYVILQQNMKSSIVIVNIKDLKSEEYLFPATYATLVNFQQAVISADGKRIFITDANIAGLRVLSTMTLRVIQTLSWEQNIQYPMGIAMQGDDSRLFITGFFSGNMAMINQIN</sequence>
<keyword evidence="2" id="KW-1185">Reference proteome</keyword>
<evidence type="ECO:0000313" key="2">
    <source>
        <dbReference type="Proteomes" id="UP000183200"/>
    </source>
</evidence>
<dbReference type="Proteomes" id="UP000183200">
    <property type="component" value="Unassembled WGS sequence"/>
</dbReference>
<dbReference type="AlphaFoldDB" id="A0A1G9JAP7"/>